<evidence type="ECO:0000256" key="5">
    <source>
        <dbReference type="SAM" id="Coils"/>
    </source>
</evidence>
<evidence type="ECO:0000256" key="1">
    <source>
        <dbReference type="ARBA" id="ARBA00022754"/>
    </source>
</evidence>
<dbReference type="GeneID" id="100337546"/>
<keyword evidence="2 5" id="KW-0175">Coiled coil</keyword>
<dbReference type="PROSITE" id="PS00226">
    <property type="entry name" value="IF_ROD_1"/>
    <property type="match status" value="1"/>
</dbReference>
<keyword evidence="1 4" id="KW-0403">Intermediate filament</keyword>
<dbReference type="AlphaFoldDB" id="B6Z1W6"/>
<dbReference type="OrthoDB" id="2441647at2759"/>
<dbReference type="PANTHER" id="PTHR45616">
    <property type="entry name" value="GATA-TYPE DOMAIN-CONTAINING PROTEIN"/>
    <property type="match status" value="1"/>
</dbReference>
<dbReference type="FunFam" id="1.20.5.500:FF:000001">
    <property type="entry name" value="Type II keratin 23"/>
    <property type="match status" value="1"/>
</dbReference>
<dbReference type="Gene3D" id="1.20.5.170">
    <property type="match status" value="1"/>
</dbReference>
<dbReference type="PANTHER" id="PTHR45616:SF12">
    <property type="entry name" value="KERATIN, TYPE II CUTICULAR HB2"/>
    <property type="match status" value="1"/>
</dbReference>
<dbReference type="PROSITE" id="PS51842">
    <property type="entry name" value="IF_ROD_2"/>
    <property type="match status" value="1"/>
</dbReference>
<feature type="coiled-coil region" evidence="5">
    <location>
        <begin position="338"/>
        <end position="418"/>
    </location>
</feature>
<dbReference type="InterPro" id="IPR003054">
    <property type="entry name" value="Keratin_II"/>
</dbReference>
<feature type="coiled-coil region" evidence="5">
    <location>
        <begin position="196"/>
        <end position="251"/>
    </location>
</feature>
<dbReference type="Gene3D" id="1.20.5.500">
    <property type="entry name" value="Single helix bin"/>
    <property type="match status" value="1"/>
</dbReference>
<dbReference type="SMART" id="SM01391">
    <property type="entry name" value="Filament"/>
    <property type="match status" value="1"/>
</dbReference>
<proteinExistence type="evidence at transcript level"/>
<dbReference type="EMBL" id="EU755367">
    <property type="protein sequence ID" value="ACI32636.1"/>
    <property type="molecule type" value="mRNA"/>
</dbReference>
<dbReference type="Gene3D" id="1.20.5.1160">
    <property type="entry name" value="Vasodilator-stimulated phosphoprotein"/>
    <property type="match status" value="1"/>
</dbReference>
<reference evidence="8" key="1">
    <citation type="journal article" date="2008" name="Proc. Natl. Acad. Sci. U.S.A.">
        <title>Identification of reptilian genes encoding hair keratin-like proteins suggests a new scenario for the evolutionary origin of hair.</title>
        <authorList>
            <person name="Eckhart L."/>
            <person name="Valle L.D."/>
            <person name="Jaeger K."/>
            <person name="Ballaun C."/>
            <person name="Szabo S."/>
            <person name="Nardi A."/>
            <person name="Buchberger M."/>
            <person name="Hermann M."/>
            <person name="Alibardi L."/>
            <person name="Tschachler E."/>
        </authorList>
    </citation>
    <scope>NUCLEOTIDE SEQUENCE</scope>
    <source>
        <tissue evidence="8">Skin</tissue>
    </source>
</reference>
<dbReference type="FunFam" id="1.20.5.170:FF:000004">
    <property type="entry name" value="Keratin, type II cytoskeletal 5"/>
    <property type="match status" value="1"/>
</dbReference>
<protein>
    <submittedName>
        <fullName evidence="8">Keratin aHB2</fullName>
    </submittedName>
</protein>
<comment type="similarity">
    <text evidence="3 4">Belongs to the intermediate filament family.</text>
</comment>
<keyword evidence="8" id="KW-0416">Keratin</keyword>
<evidence type="ECO:0000256" key="6">
    <source>
        <dbReference type="SAM" id="MobiDB-lite"/>
    </source>
</evidence>
<sequence length="555" mass="61752">MSSPPSPAKRPSNFTSCSALIPSTESRNYFGFPSTSKGYSSGFKGAGYFSSQSLSGSSSHGPKITGASCHPAIYGYGHRGIGAGYGYSGAGCSYSLYGPYGFNQAGIGTSGTPAITPVICNMTLLQPLNLEINSAAQAVKCQEKNQLQCLNSKFACFIDKVRFLEQHNLMLKTKWDFLKEKKCQKSNMDPMFHEYISRLRKELERLQWERNQLQVEVNNWRDTMEGNKKKYEEEYNRRASAENEYVTLKKEVDYIFMEKSEKEAKVETLMQDIFFYKTTFEEEICEMQSSISDTCVTVKMDNSRDLDVACIIEEFRCRYEDIASRSRAEAEAWCQCQYQELKTTAAKHSDNLRNFKDELEELTRTVNRLQAEIANVKAQRCKLEEEVAGAEERGEMAVKDAKCKLFDLEDALHKAKQDMACQLREYQELMHLKLALDIEIATYRKLLEGEECRINDGECAVNISVQRSQGAVVCNSDLIGGPKRGGSIMMNGRDTCNPAGYKQSLSSCGAPCAVQSPPGGDMCNPPPPPQPHGIKSGKGPNVNVGATPAPCASRG</sequence>
<feature type="region of interest" description="Disordered" evidence="6">
    <location>
        <begin position="519"/>
        <end position="555"/>
    </location>
</feature>
<dbReference type="PRINTS" id="PR01276">
    <property type="entry name" value="TYPE2KERATIN"/>
</dbReference>
<evidence type="ECO:0000313" key="8">
    <source>
        <dbReference type="EMBL" id="ACI32636.1"/>
    </source>
</evidence>
<evidence type="ECO:0000259" key="7">
    <source>
        <dbReference type="PROSITE" id="PS51842"/>
    </source>
</evidence>
<name>B6Z1W6_ANOCA</name>
<dbReference type="InterPro" id="IPR018039">
    <property type="entry name" value="IF_conserved"/>
</dbReference>
<evidence type="ECO:0000256" key="2">
    <source>
        <dbReference type="ARBA" id="ARBA00023054"/>
    </source>
</evidence>
<dbReference type="RefSeq" id="NP_001280051.1">
    <property type="nucleotide sequence ID" value="NM_001293122.1"/>
</dbReference>
<dbReference type="KEGG" id="acs:100337546"/>
<feature type="domain" description="IF rod" evidence="7">
    <location>
        <begin position="143"/>
        <end position="454"/>
    </location>
</feature>
<evidence type="ECO:0000256" key="4">
    <source>
        <dbReference type="RuleBase" id="RU000685"/>
    </source>
</evidence>
<dbReference type="GO" id="GO:0045095">
    <property type="term" value="C:keratin filament"/>
    <property type="evidence" value="ECO:0007669"/>
    <property type="project" value="InterPro"/>
</dbReference>
<dbReference type="Pfam" id="PF00038">
    <property type="entry name" value="Filament"/>
    <property type="match status" value="1"/>
</dbReference>
<dbReference type="SUPFAM" id="SSF64593">
    <property type="entry name" value="Intermediate filament protein, coiled coil region"/>
    <property type="match status" value="3"/>
</dbReference>
<dbReference type="InterPro" id="IPR039008">
    <property type="entry name" value="IF_rod_dom"/>
</dbReference>
<organism evidence="8">
    <name type="scientific">Anolis carolinensis</name>
    <name type="common">Green anole</name>
    <name type="synonym">American chameleon</name>
    <dbReference type="NCBI Taxonomy" id="28377"/>
    <lineage>
        <taxon>Eukaryota</taxon>
        <taxon>Metazoa</taxon>
        <taxon>Chordata</taxon>
        <taxon>Craniata</taxon>
        <taxon>Vertebrata</taxon>
        <taxon>Euteleostomi</taxon>
        <taxon>Lepidosauria</taxon>
        <taxon>Squamata</taxon>
        <taxon>Bifurcata</taxon>
        <taxon>Unidentata</taxon>
        <taxon>Episquamata</taxon>
        <taxon>Toxicofera</taxon>
        <taxon>Iguania</taxon>
        <taxon>Dactyloidae</taxon>
        <taxon>Anolis</taxon>
    </lineage>
</organism>
<dbReference type="FunFam" id="1.20.5.1160:FF:000001">
    <property type="entry name" value="Keratin type II"/>
    <property type="match status" value="1"/>
</dbReference>
<accession>B6Z1W6</accession>
<evidence type="ECO:0000256" key="3">
    <source>
        <dbReference type="ARBA" id="ARBA00061646"/>
    </source>
</evidence>